<keyword evidence="2" id="KW-1185">Reference proteome</keyword>
<reference evidence="1 2" key="1">
    <citation type="submission" date="2018-05" db="EMBL/GenBank/DDBJ databases">
        <title>Complete genome sequence of Pseudomonas kribbensis 46-2(T).</title>
        <authorList>
            <person name="Jeong H."/>
            <person name="Lee S.-G."/>
            <person name="Rha E."/>
            <person name="Kim H."/>
        </authorList>
    </citation>
    <scope>NUCLEOTIDE SEQUENCE [LARGE SCALE GENOMIC DNA]</scope>
    <source>
        <strain evidence="1 2">46-2</strain>
    </source>
</reference>
<proteinExistence type="predicted"/>
<protein>
    <submittedName>
        <fullName evidence="1">DUF4160 domain-containing protein</fullName>
    </submittedName>
</protein>
<dbReference type="AlphaFoldDB" id="A0A345RWB8"/>
<gene>
    <name evidence="1" type="ORF">DLD99_24945</name>
</gene>
<dbReference type="EMBL" id="CP029608">
    <property type="protein sequence ID" value="AXI63584.1"/>
    <property type="molecule type" value="Genomic_DNA"/>
</dbReference>
<sequence length="142" mass="16424">MKVCSYKGLSVVIMLRDEHCPPHAHVDAGAWSARFKFSFWHNGVELWDVVPLSHRPPVALLEGLRQSLRETDHLRRARWIWWTRLRTACLDNQWWDGQSNQVAVLREVASTSFRIGSAYYEPEENKTLLALVGAREGVEIEL</sequence>
<dbReference type="Proteomes" id="UP000253720">
    <property type="component" value="Chromosome"/>
</dbReference>
<evidence type="ECO:0000313" key="1">
    <source>
        <dbReference type="EMBL" id="AXI63584.1"/>
    </source>
</evidence>
<organism evidence="1 2">
    <name type="scientific">Pseudomonas kribbensis</name>
    <dbReference type="NCBI Taxonomy" id="1628086"/>
    <lineage>
        <taxon>Bacteria</taxon>
        <taxon>Pseudomonadati</taxon>
        <taxon>Pseudomonadota</taxon>
        <taxon>Gammaproteobacteria</taxon>
        <taxon>Pseudomonadales</taxon>
        <taxon>Pseudomonadaceae</taxon>
        <taxon>Pseudomonas</taxon>
    </lineage>
</organism>
<dbReference type="KEGG" id="pke:DLD99_24945"/>
<name>A0A345RWB8_9PSED</name>
<dbReference type="RefSeq" id="WP_114885669.1">
    <property type="nucleotide sequence ID" value="NZ_CP029608.1"/>
</dbReference>
<accession>A0A345RWB8</accession>
<evidence type="ECO:0000313" key="2">
    <source>
        <dbReference type="Proteomes" id="UP000253720"/>
    </source>
</evidence>